<dbReference type="PANTHER" id="PTHR22683">
    <property type="entry name" value="SPORULATION PROTEIN RELATED"/>
    <property type="match status" value="1"/>
</dbReference>
<dbReference type="InterPro" id="IPR050206">
    <property type="entry name" value="FtsK/SpoIIIE/SftA"/>
</dbReference>
<dbReference type="PROSITE" id="PS50901">
    <property type="entry name" value="FTSK"/>
    <property type="match status" value="1"/>
</dbReference>
<evidence type="ECO:0000256" key="1">
    <source>
        <dbReference type="ARBA" id="ARBA00022741"/>
    </source>
</evidence>
<dbReference type="SUPFAM" id="SSF52540">
    <property type="entry name" value="P-loop containing nucleoside triphosphate hydrolases"/>
    <property type="match status" value="1"/>
</dbReference>
<feature type="compositionally biased region" description="Basic and acidic residues" evidence="4">
    <location>
        <begin position="32"/>
        <end position="46"/>
    </location>
</feature>
<proteinExistence type="predicted"/>
<dbReference type="PANTHER" id="PTHR22683:SF1">
    <property type="entry name" value="TYPE VII SECRETION SYSTEM PROTEIN ESSC"/>
    <property type="match status" value="1"/>
</dbReference>
<keyword evidence="7" id="KW-1185">Reference proteome</keyword>
<gene>
    <name evidence="6" type="ORF">MU0050_000678</name>
</gene>
<dbReference type="EMBL" id="OY726395">
    <property type="protein sequence ID" value="CAJ1579768.1"/>
    <property type="molecule type" value="Genomic_DNA"/>
</dbReference>
<keyword evidence="2 3" id="KW-0067">ATP-binding</keyword>
<protein>
    <submittedName>
        <fullName evidence="6">DUF87 domain-containing protein</fullName>
    </submittedName>
</protein>
<organism evidence="6 7">
    <name type="scientific">[Mycobacterium] wendilense</name>
    <dbReference type="NCBI Taxonomy" id="3064284"/>
    <lineage>
        <taxon>Bacteria</taxon>
        <taxon>Bacillati</taxon>
        <taxon>Actinomycetota</taxon>
        <taxon>Actinomycetes</taxon>
        <taxon>Mycobacteriales</taxon>
        <taxon>Mycobacteriaceae</taxon>
        <taxon>Mycolicibacter</taxon>
    </lineage>
</organism>
<evidence type="ECO:0000256" key="3">
    <source>
        <dbReference type="PROSITE-ProRule" id="PRU00289"/>
    </source>
</evidence>
<dbReference type="Gene3D" id="3.40.50.300">
    <property type="entry name" value="P-loop containing nucleotide triphosphate hydrolases"/>
    <property type="match status" value="1"/>
</dbReference>
<dbReference type="Pfam" id="PF01935">
    <property type="entry name" value="DUF87"/>
    <property type="match status" value="1"/>
</dbReference>
<dbReference type="Proteomes" id="UP001190466">
    <property type="component" value="Chromosome"/>
</dbReference>
<evidence type="ECO:0000313" key="7">
    <source>
        <dbReference type="Proteomes" id="UP001190466"/>
    </source>
</evidence>
<evidence type="ECO:0000256" key="4">
    <source>
        <dbReference type="SAM" id="MobiDB-lite"/>
    </source>
</evidence>
<dbReference type="InterPro" id="IPR027417">
    <property type="entry name" value="P-loop_NTPase"/>
</dbReference>
<dbReference type="InterPro" id="IPR002789">
    <property type="entry name" value="HerA_central"/>
</dbReference>
<evidence type="ECO:0000259" key="5">
    <source>
        <dbReference type="PROSITE" id="PS50901"/>
    </source>
</evidence>
<evidence type="ECO:0000313" key="6">
    <source>
        <dbReference type="EMBL" id="CAJ1579768.1"/>
    </source>
</evidence>
<feature type="region of interest" description="Disordered" evidence="4">
    <location>
        <begin position="1"/>
        <end position="46"/>
    </location>
</feature>
<feature type="domain" description="FtsK" evidence="5">
    <location>
        <begin position="321"/>
        <end position="515"/>
    </location>
</feature>
<sequence>MSGGFDELFGDSSTATAAPTEKKAKTAAKKPATADRPQRSQADHDGEVRAAADRYMALLPEIRAARPQGPRAEEAAPQLTGSAWVIDAWETALFGGDHAAFGLDARFGAEVFTRGDTLYVQVTVPAELAGEGRKAVAETMLAETVRRQNLGDYEVEPGEDKRKFFLVRTNAFDTTNGWREHPKTRAFYRSATTGGTYHQELFDLVGLRVVDPKTGEIKYPQREFGSDDRGGTVTLALPPGMLPRDVIAAEPALRAALAMPELTVTAGDGLRPTIHLNSKPLVRAFPKSNPLSAGRLWLPRTEAERYAVSNEIRLFLGVTETGEVVAPRLKDRSHAAIFGMTNSGKSTTMVILARSLAAQGAEVWLADAKGTPEFRSLYKESVAGITHLSVATPALMHATVHKLRELYKFRAAVANELADRGLGVDDILWPRVVLIFDEMGEFLNTALSDGGDKVAKAQAQATVNMLGEIGAKARAYGVHLIVAGQHVYVAALPNKVKEHLSIRAVLGKASDTHIQRLFDEQDRDAAKAAREGILPGQKGRGIVMADDAEVVQFQSFYNDADQAAKFVRDTAGTPRLKRWGHQFPTGDDVPGAHGAWQSWGAWEGDKSFEPDGTVEDLGTVVLDRLNRVTGELEPDPGAAPWDMTSPAYNPGSPPLSAAFQNVN</sequence>
<dbReference type="InterPro" id="IPR002543">
    <property type="entry name" value="FtsK_dom"/>
</dbReference>
<feature type="binding site" evidence="3">
    <location>
        <begin position="339"/>
        <end position="346"/>
    </location>
    <ligand>
        <name>ATP</name>
        <dbReference type="ChEBI" id="CHEBI:30616"/>
    </ligand>
</feature>
<dbReference type="RefSeq" id="WP_316514264.1">
    <property type="nucleotide sequence ID" value="NZ_OY726395.1"/>
</dbReference>
<feature type="region of interest" description="Disordered" evidence="4">
    <location>
        <begin position="630"/>
        <end position="663"/>
    </location>
</feature>
<keyword evidence="1 3" id="KW-0547">Nucleotide-binding</keyword>
<evidence type="ECO:0000256" key="2">
    <source>
        <dbReference type="ARBA" id="ARBA00022840"/>
    </source>
</evidence>
<reference evidence="6 7" key="1">
    <citation type="submission" date="2023-08" db="EMBL/GenBank/DDBJ databases">
        <authorList>
            <person name="Folkvardsen B D."/>
            <person name="Norman A."/>
        </authorList>
    </citation>
    <scope>NUCLEOTIDE SEQUENCE [LARGE SCALE GENOMIC DNA]</scope>
    <source>
        <strain evidence="6 7">Mu0050</strain>
    </source>
</reference>
<accession>A0ABN9NVZ0</accession>
<name>A0ABN9NVZ0_9MYCO</name>